<dbReference type="OrthoDB" id="9797308at2"/>
<gene>
    <name evidence="3" type="ORF">X474_00315</name>
</gene>
<dbReference type="EMBL" id="AZAC01000001">
    <property type="protein sequence ID" value="KIX15808.1"/>
    <property type="molecule type" value="Genomic_DNA"/>
</dbReference>
<keyword evidence="2" id="KW-1133">Transmembrane helix</keyword>
<proteinExistence type="predicted"/>
<evidence type="ECO:0000313" key="4">
    <source>
        <dbReference type="Proteomes" id="UP000032233"/>
    </source>
</evidence>
<accession>A0A0D2HZU2</accession>
<dbReference type="InParanoid" id="A0A0D2HZU2"/>
<comment type="caution">
    <text evidence="3">The sequence shown here is derived from an EMBL/GenBank/DDBJ whole genome shotgun (WGS) entry which is preliminary data.</text>
</comment>
<dbReference type="Proteomes" id="UP000032233">
    <property type="component" value="Unassembled WGS sequence"/>
</dbReference>
<keyword evidence="4" id="KW-1185">Reference proteome</keyword>
<keyword evidence="2" id="KW-0472">Membrane</keyword>
<feature type="transmembrane region" description="Helical" evidence="2">
    <location>
        <begin position="122"/>
        <end position="140"/>
    </location>
</feature>
<feature type="transmembrane region" description="Helical" evidence="2">
    <location>
        <begin position="12"/>
        <end position="32"/>
    </location>
</feature>
<evidence type="ECO:0000256" key="1">
    <source>
        <dbReference type="SAM" id="MobiDB-lite"/>
    </source>
</evidence>
<evidence type="ECO:0000313" key="3">
    <source>
        <dbReference type="EMBL" id="KIX15808.1"/>
    </source>
</evidence>
<evidence type="ECO:0000256" key="2">
    <source>
        <dbReference type="SAM" id="Phobius"/>
    </source>
</evidence>
<organism evidence="3 4">
    <name type="scientific">Dethiosulfatarculus sandiegensis</name>
    <dbReference type="NCBI Taxonomy" id="1429043"/>
    <lineage>
        <taxon>Bacteria</taxon>
        <taxon>Pseudomonadati</taxon>
        <taxon>Thermodesulfobacteriota</taxon>
        <taxon>Desulfarculia</taxon>
        <taxon>Desulfarculales</taxon>
        <taxon>Desulfarculaceae</taxon>
        <taxon>Dethiosulfatarculus</taxon>
    </lineage>
</organism>
<feature type="transmembrane region" description="Helical" evidence="2">
    <location>
        <begin position="95"/>
        <end position="116"/>
    </location>
</feature>
<name>A0A0D2HZU2_9BACT</name>
<feature type="region of interest" description="Disordered" evidence="1">
    <location>
        <begin position="146"/>
        <end position="166"/>
    </location>
</feature>
<protein>
    <submittedName>
        <fullName evidence="3">Nucleoside recognition protein</fullName>
    </submittedName>
</protein>
<keyword evidence="2" id="KW-0812">Transmembrane</keyword>
<feature type="compositionally biased region" description="Polar residues" evidence="1">
    <location>
        <begin position="157"/>
        <end position="166"/>
    </location>
</feature>
<dbReference type="AlphaFoldDB" id="A0A0D2HZU2"/>
<dbReference type="RefSeq" id="WP_052514663.1">
    <property type="nucleotide sequence ID" value="NZ_AZAC01000001.1"/>
</dbReference>
<sequence length="166" mass="17984">MELWQTIFHSTFDGLVLCVELVFLMAPLLIGYELAKAYGVFERPVPGVGPVLTRLGLGPGALLPLLAGIFLGLMYGAGILIAMSREQGLDQRERLALAVFLVICHGVIEDTALFVLLGGSTMGMVLPRVLLAVLICLWLARRGKNKTPGALTHRRSQAITEKQSTE</sequence>
<dbReference type="STRING" id="1429043.X474_00315"/>
<feature type="transmembrane region" description="Helical" evidence="2">
    <location>
        <begin position="61"/>
        <end position="83"/>
    </location>
</feature>
<reference evidence="3 4" key="1">
    <citation type="submission" date="2013-11" db="EMBL/GenBank/DDBJ databases">
        <title>Metagenomic analysis of a methanogenic consortium involved in long chain n-alkane degradation.</title>
        <authorList>
            <person name="Davidova I.A."/>
            <person name="Callaghan A.V."/>
            <person name="Wawrik B."/>
            <person name="Pruitt S."/>
            <person name="Marks C."/>
            <person name="Duncan K.E."/>
            <person name="Suflita J.M."/>
        </authorList>
    </citation>
    <scope>NUCLEOTIDE SEQUENCE [LARGE SCALE GENOMIC DNA]</scope>
    <source>
        <strain evidence="3 4">SPR</strain>
    </source>
</reference>